<dbReference type="EMBL" id="JBANRG010000015">
    <property type="protein sequence ID" value="KAK7460434.1"/>
    <property type="molecule type" value="Genomic_DNA"/>
</dbReference>
<evidence type="ECO:0000313" key="3">
    <source>
        <dbReference type="Proteomes" id="UP001498398"/>
    </source>
</evidence>
<feature type="compositionally biased region" description="Basic and acidic residues" evidence="1">
    <location>
        <begin position="25"/>
        <end position="54"/>
    </location>
</feature>
<sequence>MLTPTRRQPARKARNTSNANLPVKSPKDPAIHESSEHESDSTTGDRDSDGDYAGERTDKAAAVTSYRMPIQTARRAVGLGPNFKYRSQGRLQKRPRHTHSAFSQNYQAGDIVASESSPRPISVEEAERIAWLAKYRGVLTRWTGERPHKQTQSRLFSLPAEIVDRILGDHALNERDHLALSGTCTAVRMGYSDVVWKPMLNLHTPFSHNQFTYKLLGDPCNLQAARTIHPDPSPLTPRHKLWSSALGNIRAYQSSSSSTNPATVKPGIDFDAPCYKPKHKRCKCLKLMGPSHAKVISNVNLMKTTWGHIFYHYQSLSERVSHTSFESVERINTRGETVNMYNLAAVDAAILRQTNGVYRAMKIRDEDLQRGKRKGAPKDREW</sequence>
<reference evidence="2 3" key="1">
    <citation type="submission" date="2024-01" db="EMBL/GenBank/DDBJ databases">
        <title>A draft genome for the cacao thread blight pathogen Marasmiellus scandens.</title>
        <authorList>
            <person name="Baruah I.K."/>
            <person name="Leung J."/>
            <person name="Bukari Y."/>
            <person name="Amoako-Attah I."/>
            <person name="Meinhardt L.W."/>
            <person name="Bailey B.A."/>
            <person name="Cohen S.P."/>
        </authorList>
    </citation>
    <scope>NUCLEOTIDE SEQUENCE [LARGE SCALE GENOMIC DNA]</scope>
    <source>
        <strain evidence="2 3">GH-19</strain>
    </source>
</reference>
<feature type="region of interest" description="Disordered" evidence="1">
    <location>
        <begin position="1"/>
        <end position="54"/>
    </location>
</feature>
<accession>A0ABR1JEJ1</accession>
<evidence type="ECO:0008006" key="4">
    <source>
        <dbReference type="Google" id="ProtNLM"/>
    </source>
</evidence>
<comment type="caution">
    <text evidence="2">The sequence shown here is derived from an EMBL/GenBank/DDBJ whole genome shotgun (WGS) entry which is preliminary data.</text>
</comment>
<proteinExistence type="predicted"/>
<organism evidence="2 3">
    <name type="scientific">Marasmiellus scandens</name>
    <dbReference type="NCBI Taxonomy" id="2682957"/>
    <lineage>
        <taxon>Eukaryota</taxon>
        <taxon>Fungi</taxon>
        <taxon>Dikarya</taxon>
        <taxon>Basidiomycota</taxon>
        <taxon>Agaricomycotina</taxon>
        <taxon>Agaricomycetes</taxon>
        <taxon>Agaricomycetidae</taxon>
        <taxon>Agaricales</taxon>
        <taxon>Marasmiineae</taxon>
        <taxon>Omphalotaceae</taxon>
        <taxon>Marasmiellus</taxon>
    </lineage>
</organism>
<keyword evidence="3" id="KW-1185">Reference proteome</keyword>
<dbReference type="Proteomes" id="UP001498398">
    <property type="component" value="Unassembled WGS sequence"/>
</dbReference>
<name>A0ABR1JEJ1_9AGAR</name>
<evidence type="ECO:0000313" key="2">
    <source>
        <dbReference type="EMBL" id="KAK7460434.1"/>
    </source>
</evidence>
<gene>
    <name evidence="2" type="ORF">VKT23_009153</name>
</gene>
<evidence type="ECO:0000256" key="1">
    <source>
        <dbReference type="SAM" id="MobiDB-lite"/>
    </source>
</evidence>
<protein>
    <recommendedName>
        <fullName evidence="4">F-box domain-containing protein</fullName>
    </recommendedName>
</protein>